<protein>
    <submittedName>
        <fullName evidence="3">Uncharacterized protein</fullName>
    </submittedName>
</protein>
<sequence length="133" mass="13898">MRPPPLTPLLLLAAQTAASQQPPSSPTLPIAIRKMPPDHGAKFHHDYCAFADHPDHHTAAAAAAAAAAKPLAPALLARSAAAADDARRLGLNASAELLPRAAFAVLLGSETSSNNKNNNINERGMNLRGFSKR</sequence>
<keyword evidence="2" id="KW-0732">Signal</keyword>
<organism evidence="3 4">
    <name type="scientific">Staphylotrichum tortipilum</name>
    <dbReference type="NCBI Taxonomy" id="2831512"/>
    <lineage>
        <taxon>Eukaryota</taxon>
        <taxon>Fungi</taxon>
        <taxon>Dikarya</taxon>
        <taxon>Ascomycota</taxon>
        <taxon>Pezizomycotina</taxon>
        <taxon>Sordariomycetes</taxon>
        <taxon>Sordariomycetidae</taxon>
        <taxon>Sordariales</taxon>
        <taxon>Chaetomiaceae</taxon>
        <taxon>Staphylotrichum</taxon>
    </lineage>
</organism>
<keyword evidence="4" id="KW-1185">Reference proteome</keyword>
<gene>
    <name evidence="3" type="ORF">C8A05DRAFT_38937</name>
</gene>
<comment type="caution">
    <text evidence="3">The sequence shown here is derived from an EMBL/GenBank/DDBJ whole genome shotgun (WGS) entry which is preliminary data.</text>
</comment>
<feature type="region of interest" description="Disordered" evidence="1">
    <location>
        <begin position="112"/>
        <end position="133"/>
    </location>
</feature>
<feature type="chain" id="PRO_5043024026" evidence="2">
    <location>
        <begin position="20"/>
        <end position="133"/>
    </location>
</feature>
<feature type="non-terminal residue" evidence="3">
    <location>
        <position position="133"/>
    </location>
</feature>
<name>A0AAN6RP04_9PEZI</name>
<dbReference type="EMBL" id="MU856145">
    <property type="protein sequence ID" value="KAK3897514.1"/>
    <property type="molecule type" value="Genomic_DNA"/>
</dbReference>
<evidence type="ECO:0000313" key="3">
    <source>
        <dbReference type="EMBL" id="KAK3897514.1"/>
    </source>
</evidence>
<reference evidence="3" key="1">
    <citation type="journal article" date="2023" name="Mol. Phylogenet. Evol.">
        <title>Genome-scale phylogeny and comparative genomics of the fungal order Sordariales.</title>
        <authorList>
            <person name="Hensen N."/>
            <person name="Bonometti L."/>
            <person name="Westerberg I."/>
            <person name="Brannstrom I.O."/>
            <person name="Guillou S."/>
            <person name="Cros-Aarteil S."/>
            <person name="Calhoun S."/>
            <person name="Haridas S."/>
            <person name="Kuo A."/>
            <person name="Mondo S."/>
            <person name="Pangilinan J."/>
            <person name="Riley R."/>
            <person name="LaButti K."/>
            <person name="Andreopoulos B."/>
            <person name="Lipzen A."/>
            <person name="Chen C."/>
            <person name="Yan M."/>
            <person name="Daum C."/>
            <person name="Ng V."/>
            <person name="Clum A."/>
            <person name="Steindorff A."/>
            <person name="Ohm R.A."/>
            <person name="Martin F."/>
            <person name="Silar P."/>
            <person name="Natvig D.O."/>
            <person name="Lalanne C."/>
            <person name="Gautier V."/>
            <person name="Ament-Velasquez S.L."/>
            <person name="Kruys A."/>
            <person name="Hutchinson M.I."/>
            <person name="Powell A.J."/>
            <person name="Barry K."/>
            <person name="Miller A.N."/>
            <person name="Grigoriev I.V."/>
            <person name="Debuchy R."/>
            <person name="Gladieux P."/>
            <person name="Hiltunen Thoren M."/>
            <person name="Johannesson H."/>
        </authorList>
    </citation>
    <scope>NUCLEOTIDE SEQUENCE</scope>
    <source>
        <strain evidence="3">CBS 103.79</strain>
    </source>
</reference>
<accession>A0AAN6RP04</accession>
<evidence type="ECO:0000256" key="2">
    <source>
        <dbReference type="SAM" id="SignalP"/>
    </source>
</evidence>
<reference evidence="3" key="2">
    <citation type="submission" date="2023-05" db="EMBL/GenBank/DDBJ databases">
        <authorList>
            <consortium name="Lawrence Berkeley National Laboratory"/>
            <person name="Steindorff A."/>
            <person name="Hensen N."/>
            <person name="Bonometti L."/>
            <person name="Westerberg I."/>
            <person name="Brannstrom I.O."/>
            <person name="Guillou S."/>
            <person name="Cros-Aarteil S."/>
            <person name="Calhoun S."/>
            <person name="Haridas S."/>
            <person name="Kuo A."/>
            <person name="Mondo S."/>
            <person name="Pangilinan J."/>
            <person name="Riley R."/>
            <person name="Labutti K."/>
            <person name="Andreopoulos B."/>
            <person name="Lipzen A."/>
            <person name="Chen C."/>
            <person name="Yanf M."/>
            <person name="Daum C."/>
            <person name="Ng V."/>
            <person name="Clum A."/>
            <person name="Ohm R."/>
            <person name="Martin F."/>
            <person name="Silar P."/>
            <person name="Natvig D."/>
            <person name="Lalanne C."/>
            <person name="Gautier V."/>
            <person name="Ament-Velasquez S.L."/>
            <person name="Kruys A."/>
            <person name="Hutchinson M.I."/>
            <person name="Powell A.J."/>
            <person name="Barry K."/>
            <person name="Miller A.N."/>
            <person name="Grigoriev I.V."/>
            <person name="Debuchy R."/>
            <person name="Gladieux P."/>
            <person name="Thoren M.H."/>
            <person name="Johannesson H."/>
        </authorList>
    </citation>
    <scope>NUCLEOTIDE SEQUENCE</scope>
    <source>
        <strain evidence="3">CBS 103.79</strain>
    </source>
</reference>
<dbReference type="AlphaFoldDB" id="A0AAN6RP04"/>
<evidence type="ECO:0000313" key="4">
    <source>
        <dbReference type="Proteomes" id="UP001303889"/>
    </source>
</evidence>
<feature type="signal peptide" evidence="2">
    <location>
        <begin position="1"/>
        <end position="19"/>
    </location>
</feature>
<evidence type="ECO:0000256" key="1">
    <source>
        <dbReference type="SAM" id="MobiDB-lite"/>
    </source>
</evidence>
<proteinExistence type="predicted"/>
<dbReference type="Proteomes" id="UP001303889">
    <property type="component" value="Unassembled WGS sequence"/>
</dbReference>